<gene>
    <name evidence="2" type="ORF">THAOC_36584</name>
</gene>
<evidence type="ECO:0000313" key="3">
    <source>
        <dbReference type="Proteomes" id="UP000266841"/>
    </source>
</evidence>
<dbReference type="Proteomes" id="UP000266841">
    <property type="component" value="Unassembled WGS sequence"/>
</dbReference>
<organism evidence="2 3">
    <name type="scientific">Thalassiosira oceanica</name>
    <name type="common">Marine diatom</name>
    <dbReference type="NCBI Taxonomy" id="159749"/>
    <lineage>
        <taxon>Eukaryota</taxon>
        <taxon>Sar</taxon>
        <taxon>Stramenopiles</taxon>
        <taxon>Ochrophyta</taxon>
        <taxon>Bacillariophyta</taxon>
        <taxon>Coscinodiscophyceae</taxon>
        <taxon>Thalassiosirophycidae</taxon>
        <taxon>Thalassiosirales</taxon>
        <taxon>Thalassiosiraceae</taxon>
        <taxon>Thalassiosira</taxon>
    </lineage>
</organism>
<comment type="caution">
    <text evidence="2">The sequence shown here is derived from an EMBL/GenBank/DDBJ whole genome shotgun (WGS) entry which is preliminary data.</text>
</comment>
<feature type="region of interest" description="Disordered" evidence="1">
    <location>
        <begin position="1"/>
        <end position="102"/>
    </location>
</feature>
<keyword evidence="3" id="KW-1185">Reference proteome</keyword>
<dbReference type="AlphaFoldDB" id="K0R1N3"/>
<proteinExistence type="predicted"/>
<accession>K0R1N3</accession>
<sequence length="220" mass="24348">MRVRKLFCTDTHNRNDSGRHGRQHRGREGQARAGVVPGPPPVDMLRVQILRPHDRGPPLHGHIQRARADVRRPPHGGPSRGHRAARPRPRGDEGRARAEHERAVRGDLVDGLLPRGLAAHGIRLPVQRAAGRKRGVEAVPEDRAGLHVEPAEHATHRGVRAALARDHGVQEVLHQVELAVRLREHNVAQRALLRAADTSHQGHNVRPEPLLVRAGGRRLC</sequence>
<reference evidence="2 3" key="1">
    <citation type="journal article" date="2012" name="Genome Biol.">
        <title>Genome and low-iron response of an oceanic diatom adapted to chronic iron limitation.</title>
        <authorList>
            <person name="Lommer M."/>
            <person name="Specht M."/>
            <person name="Roy A.S."/>
            <person name="Kraemer L."/>
            <person name="Andreson R."/>
            <person name="Gutowska M.A."/>
            <person name="Wolf J."/>
            <person name="Bergner S.V."/>
            <person name="Schilhabel M.B."/>
            <person name="Klostermeier U.C."/>
            <person name="Beiko R.G."/>
            <person name="Rosenstiel P."/>
            <person name="Hippler M."/>
            <person name="Laroche J."/>
        </authorList>
    </citation>
    <scope>NUCLEOTIDE SEQUENCE [LARGE SCALE GENOMIC DNA]</scope>
    <source>
        <strain evidence="2 3">CCMP1005</strain>
    </source>
</reference>
<protein>
    <submittedName>
        <fullName evidence="2">Uncharacterized protein</fullName>
    </submittedName>
</protein>
<evidence type="ECO:0000256" key="1">
    <source>
        <dbReference type="SAM" id="MobiDB-lite"/>
    </source>
</evidence>
<evidence type="ECO:0000313" key="2">
    <source>
        <dbReference type="EMBL" id="EJK44849.1"/>
    </source>
</evidence>
<feature type="compositionally biased region" description="Basic and acidic residues" evidence="1">
    <location>
        <begin position="89"/>
        <end position="102"/>
    </location>
</feature>
<name>K0R1N3_THAOC</name>
<dbReference type="EMBL" id="AGNL01049140">
    <property type="protein sequence ID" value="EJK44849.1"/>
    <property type="molecule type" value="Genomic_DNA"/>
</dbReference>